<reference evidence="2" key="1">
    <citation type="submission" date="2022-11" db="UniProtKB">
        <authorList>
            <consortium name="WormBaseParasite"/>
        </authorList>
    </citation>
    <scope>IDENTIFICATION</scope>
</reference>
<evidence type="ECO:0000313" key="2">
    <source>
        <dbReference type="WBParaSite" id="nRc.2.0.1.t08132-RA"/>
    </source>
</evidence>
<dbReference type="AlphaFoldDB" id="A0A915I1X0"/>
<keyword evidence="1" id="KW-1185">Reference proteome</keyword>
<dbReference type="WBParaSite" id="nRc.2.0.1.t08132-RA">
    <property type="protein sequence ID" value="nRc.2.0.1.t08132-RA"/>
    <property type="gene ID" value="nRc.2.0.1.g08132"/>
</dbReference>
<accession>A0A915I1X0</accession>
<sequence>MPNEITTKILAINPTPPSLRQPISKPTLTISAASATGDHTTEHRTKESTYAVYLNPNFTSPWEQHIHYNAAPALM</sequence>
<dbReference type="Proteomes" id="UP000887565">
    <property type="component" value="Unplaced"/>
</dbReference>
<organism evidence="1 2">
    <name type="scientific">Romanomermis culicivorax</name>
    <name type="common">Nematode worm</name>
    <dbReference type="NCBI Taxonomy" id="13658"/>
    <lineage>
        <taxon>Eukaryota</taxon>
        <taxon>Metazoa</taxon>
        <taxon>Ecdysozoa</taxon>
        <taxon>Nematoda</taxon>
        <taxon>Enoplea</taxon>
        <taxon>Dorylaimia</taxon>
        <taxon>Mermithida</taxon>
        <taxon>Mermithoidea</taxon>
        <taxon>Mermithidae</taxon>
        <taxon>Romanomermis</taxon>
    </lineage>
</organism>
<evidence type="ECO:0000313" key="1">
    <source>
        <dbReference type="Proteomes" id="UP000887565"/>
    </source>
</evidence>
<proteinExistence type="predicted"/>
<name>A0A915I1X0_ROMCU</name>
<protein>
    <submittedName>
        <fullName evidence="2">Uncharacterized protein</fullName>
    </submittedName>
</protein>